<feature type="transmembrane region" description="Helical" evidence="6">
    <location>
        <begin position="264"/>
        <end position="284"/>
    </location>
</feature>
<reference evidence="7" key="1">
    <citation type="submission" date="2021-01" db="EMBL/GenBank/DDBJ databases">
        <authorList>
            <person name="Corre E."/>
            <person name="Pelletier E."/>
            <person name="Niang G."/>
            <person name="Scheremetjew M."/>
            <person name="Finn R."/>
            <person name="Kale V."/>
            <person name="Holt S."/>
            <person name="Cochrane G."/>
            <person name="Meng A."/>
            <person name="Brown T."/>
            <person name="Cohen L."/>
        </authorList>
    </citation>
    <scope>NUCLEOTIDE SEQUENCE</scope>
    <source>
        <strain evidence="7">RCC3387</strain>
    </source>
</reference>
<feature type="transmembrane region" description="Helical" evidence="6">
    <location>
        <begin position="149"/>
        <end position="167"/>
    </location>
</feature>
<dbReference type="GO" id="GO:0016020">
    <property type="term" value="C:membrane"/>
    <property type="evidence" value="ECO:0007669"/>
    <property type="project" value="UniProtKB-SubCell"/>
</dbReference>
<proteinExistence type="predicted"/>
<sequence>MNGMLFMDFVSVSDLSAAAFGVTLVEVATTYSFGLLATLPMSFLWMYMLPKRSYWVFASGAVFNAVGAWLRWWSLVQGNWPVCMLSTVCIGVSFATFCMSFVVIGERWFPPEQQTFATSAAVQANYAGWCFAAFIIPTVVKTHADHERFMLAQAVAAAIGVVLFALCHDEGAAKAQPNETPSVCKNIQALCGYRSYWGKAASYAILGAVSYTIPAVQDAVLAQTLHVTPEFTKWSDVAFILSGVVSGLVLSAREPKRPKLLIKILFLVCAGALALSAALILPPAGRLPETLRRCMLVFAMAIAGASSLGFLGIALIQVSREAPGVAEAYSGGAVEWFVQAGGGLLSVVAVNTHGFLVCAVLVAAALAFLLGMDCLGAGSEDGNPSADDDLPGENASREEETETASEAETACA</sequence>
<keyword evidence="4 6" id="KW-0472">Membrane</keyword>
<dbReference type="InterPro" id="IPR049680">
    <property type="entry name" value="FLVCR1-2_SLC49-like"/>
</dbReference>
<dbReference type="EMBL" id="HBGW01069920">
    <property type="protein sequence ID" value="CAD9619644.1"/>
    <property type="molecule type" value="Transcribed_RNA"/>
</dbReference>
<dbReference type="InterPro" id="IPR036259">
    <property type="entry name" value="MFS_trans_sf"/>
</dbReference>
<gene>
    <name evidence="7" type="ORF">BRAN1462_LOCUS44583</name>
</gene>
<dbReference type="Gene3D" id="1.20.1250.20">
    <property type="entry name" value="MFS general substrate transporter like domains"/>
    <property type="match status" value="1"/>
</dbReference>
<feature type="transmembrane region" description="Helical" evidence="6">
    <location>
        <begin position="20"/>
        <end position="47"/>
    </location>
</feature>
<evidence type="ECO:0000256" key="3">
    <source>
        <dbReference type="ARBA" id="ARBA00022989"/>
    </source>
</evidence>
<evidence type="ECO:0000256" key="5">
    <source>
        <dbReference type="SAM" id="MobiDB-lite"/>
    </source>
</evidence>
<dbReference type="PANTHER" id="PTHR10924">
    <property type="entry name" value="MAJOR FACILITATOR SUPERFAMILY PROTEIN-RELATED"/>
    <property type="match status" value="1"/>
</dbReference>
<feature type="transmembrane region" description="Helical" evidence="6">
    <location>
        <begin position="79"/>
        <end position="104"/>
    </location>
</feature>
<feature type="transmembrane region" description="Helical" evidence="6">
    <location>
        <begin position="296"/>
        <end position="316"/>
    </location>
</feature>
<evidence type="ECO:0000256" key="2">
    <source>
        <dbReference type="ARBA" id="ARBA00022692"/>
    </source>
</evidence>
<evidence type="ECO:0000256" key="1">
    <source>
        <dbReference type="ARBA" id="ARBA00004141"/>
    </source>
</evidence>
<dbReference type="SUPFAM" id="SSF103473">
    <property type="entry name" value="MFS general substrate transporter"/>
    <property type="match status" value="1"/>
</dbReference>
<dbReference type="PANTHER" id="PTHR10924:SF6">
    <property type="entry name" value="SOLUTE CARRIER FAMILY 49 MEMBER A3"/>
    <property type="match status" value="1"/>
</dbReference>
<evidence type="ECO:0000313" key="7">
    <source>
        <dbReference type="EMBL" id="CAD9619644.1"/>
    </source>
</evidence>
<dbReference type="AlphaFoldDB" id="A0A7S2LXX2"/>
<feature type="transmembrane region" description="Helical" evidence="6">
    <location>
        <begin position="116"/>
        <end position="137"/>
    </location>
</feature>
<keyword evidence="2 6" id="KW-0812">Transmembrane</keyword>
<evidence type="ECO:0000256" key="6">
    <source>
        <dbReference type="SAM" id="Phobius"/>
    </source>
</evidence>
<organism evidence="7">
    <name type="scientific">Zooxanthella nutricula</name>
    <dbReference type="NCBI Taxonomy" id="1333877"/>
    <lineage>
        <taxon>Eukaryota</taxon>
        <taxon>Sar</taxon>
        <taxon>Alveolata</taxon>
        <taxon>Dinophyceae</taxon>
        <taxon>Peridiniales</taxon>
        <taxon>Peridiniales incertae sedis</taxon>
        <taxon>Zooxanthella</taxon>
    </lineage>
</organism>
<feature type="transmembrane region" description="Helical" evidence="6">
    <location>
        <begin position="54"/>
        <end position="73"/>
    </location>
</feature>
<feature type="transmembrane region" description="Helical" evidence="6">
    <location>
        <begin position="354"/>
        <end position="372"/>
    </location>
</feature>
<evidence type="ECO:0000256" key="4">
    <source>
        <dbReference type="ARBA" id="ARBA00023136"/>
    </source>
</evidence>
<accession>A0A7S2LXX2</accession>
<evidence type="ECO:0008006" key="8">
    <source>
        <dbReference type="Google" id="ProtNLM"/>
    </source>
</evidence>
<keyword evidence="3 6" id="KW-1133">Transmembrane helix</keyword>
<protein>
    <recommendedName>
        <fullName evidence="8">Major facilitator superfamily (MFS) profile domain-containing protein</fullName>
    </recommendedName>
</protein>
<comment type="subcellular location">
    <subcellularLocation>
        <location evidence="1">Membrane</location>
        <topology evidence="1">Multi-pass membrane protein</topology>
    </subcellularLocation>
</comment>
<feature type="region of interest" description="Disordered" evidence="5">
    <location>
        <begin position="381"/>
        <end position="412"/>
    </location>
</feature>
<name>A0A7S2LXX2_9DINO</name>